<evidence type="ECO:0000313" key="4">
    <source>
        <dbReference type="EMBL" id="CAD8695541.1"/>
    </source>
</evidence>
<evidence type="ECO:0000256" key="1">
    <source>
        <dbReference type="SAM" id="MobiDB-lite"/>
    </source>
</evidence>
<dbReference type="EMBL" id="HBFB01035150">
    <property type="protein sequence ID" value="CAD8695541.1"/>
    <property type="molecule type" value="Transcribed_RNA"/>
</dbReference>
<dbReference type="EMBL" id="HBFB01035128">
    <property type="protein sequence ID" value="CAD8695526.1"/>
    <property type="molecule type" value="Transcribed_RNA"/>
</dbReference>
<evidence type="ECO:0000313" key="2">
    <source>
        <dbReference type="EMBL" id="CAD8695526.1"/>
    </source>
</evidence>
<feature type="region of interest" description="Disordered" evidence="1">
    <location>
        <begin position="50"/>
        <end position="75"/>
    </location>
</feature>
<dbReference type="EMBL" id="HBFB01035161">
    <property type="protein sequence ID" value="CAD8695549.1"/>
    <property type="molecule type" value="Transcribed_RNA"/>
</dbReference>
<reference evidence="4" key="1">
    <citation type="submission" date="2021-01" db="EMBL/GenBank/DDBJ databases">
        <authorList>
            <person name="Corre E."/>
            <person name="Pelletier E."/>
            <person name="Niang G."/>
            <person name="Scheremetjew M."/>
            <person name="Finn R."/>
            <person name="Kale V."/>
            <person name="Holt S."/>
            <person name="Cochrane G."/>
            <person name="Meng A."/>
            <person name="Brown T."/>
            <person name="Cohen L."/>
        </authorList>
    </citation>
    <scope>NUCLEOTIDE SEQUENCE</scope>
    <source>
        <strain evidence="4">SAG 11-49</strain>
    </source>
</reference>
<evidence type="ECO:0000313" key="5">
    <source>
        <dbReference type="EMBL" id="CAD8695549.1"/>
    </source>
</evidence>
<proteinExistence type="predicted"/>
<gene>
    <name evidence="2" type="ORF">CLEI1391_LOCUS19712</name>
    <name evidence="3" type="ORF">CLEI1391_LOCUS19718</name>
    <name evidence="4" type="ORF">CLEI1391_LOCUS19727</name>
    <name evidence="5" type="ORF">CLEI1391_LOCUS19735</name>
</gene>
<dbReference type="AlphaFoldDB" id="A0A6T8WCC0"/>
<organism evidence="4">
    <name type="scientific">Chlamydomonas leiostraca</name>
    <dbReference type="NCBI Taxonomy" id="1034604"/>
    <lineage>
        <taxon>Eukaryota</taxon>
        <taxon>Viridiplantae</taxon>
        <taxon>Chlorophyta</taxon>
        <taxon>core chlorophytes</taxon>
        <taxon>Chlorophyceae</taxon>
        <taxon>CS clade</taxon>
        <taxon>Chlamydomonadales</taxon>
        <taxon>Chlamydomonadaceae</taxon>
        <taxon>Chlamydomonas</taxon>
    </lineage>
</organism>
<sequence length="166" mass="17374">MQPLSNLIQAHAAPLNSACNPSSAQLVCPVAAVACSPSNAPYDDRQGIKQRCRRQPQHGQHPSAPPSSLCSGSGGKVVARGVRQHQQPGLPCQLKALGGVRLAQGLHTPSTHPVSLQDTQTQTAIRCFIQQQQSQHGPPGMRLAFACNHLAAQPGSMAPPKPHTGA</sequence>
<accession>A0A6T8WCC0</accession>
<name>A0A6T8WCC0_9CHLO</name>
<dbReference type="EMBL" id="HBFB01035139">
    <property type="protein sequence ID" value="CAD8695532.1"/>
    <property type="molecule type" value="Transcribed_RNA"/>
</dbReference>
<protein>
    <submittedName>
        <fullName evidence="4">Uncharacterized protein</fullName>
    </submittedName>
</protein>
<evidence type="ECO:0000313" key="3">
    <source>
        <dbReference type="EMBL" id="CAD8695532.1"/>
    </source>
</evidence>